<feature type="compositionally biased region" description="Polar residues" evidence="1">
    <location>
        <begin position="66"/>
        <end position="75"/>
    </location>
</feature>
<dbReference type="KEGG" id="more:E1B28_010946"/>
<feature type="region of interest" description="Disordered" evidence="1">
    <location>
        <begin position="61"/>
        <end position="83"/>
    </location>
</feature>
<dbReference type="Proteomes" id="UP001049176">
    <property type="component" value="Chromosome 7"/>
</dbReference>
<dbReference type="GeneID" id="66080021"/>
<keyword evidence="3" id="KW-1185">Reference proteome</keyword>
<dbReference type="OrthoDB" id="2669721at2759"/>
<evidence type="ECO:0000313" key="2">
    <source>
        <dbReference type="EMBL" id="KAG7089247.1"/>
    </source>
</evidence>
<evidence type="ECO:0000313" key="3">
    <source>
        <dbReference type="Proteomes" id="UP001049176"/>
    </source>
</evidence>
<proteinExistence type="predicted"/>
<reference evidence="2" key="1">
    <citation type="journal article" date="2021" name="Genome Biol. Evol.">
        <title>The assembled and annotated genome of the fairy-ring fungus Marasmius oreades.</title>
        <authorList>
            <person name="Hiltunen M."/>
            <person name="Ament-Velasquez S.L."/>
            <person name="Johannesson H."/>
        </authorList>
    </citation>
    <scope>NUCLEOTIDE SEQUENCE</scope>
    <source>
        <strain evidence="2">03SP1</strain>
    </source>
</reference>
<accession>A0A9P7RT89</accession>
<dbReference type="AlphaFoldDB" id="A0A9P7RT89"/>
<dbReference type="RefSeq" id="XP_043005717.1">
    <property type="nucleotide sequence ID" value="XM_043155933.1"/>
</dbReference>
<protein>
    <recommendedName>
        <fullName evidence="4">Transposase domain-containing protein</fullName>
    </recommendedName>
</protein>
<sequence length="755" mass="86148">MSTQRKKPRKYTCTCQRFCRARLPEGKVVSKSLYYLHAKQRELENGLTIEELQNVEGRIRRKRQRTSYTHPQSTRKAIEEDPNQGYLDADCHTIDTILHNSASSNDEFFGAGADAGYNELINLGLDNDAGNSSDYEDNSNNLDDDLDSIENPYGEAASARPDVAPTNIFVESNVDGIQEMINFVHGYDFEEERKQWTEEQWHQFLNPPRAILDLSDSQLRISLHFYLILSHTSEETYTRLRQVYNQEHPDRPLLSYDQTRRRLHAITGVFPLCVDKCKNNCLAFYGPYTKLLRCPHCDEERFDHNKKPRSTFTTIPIGPQLQALWRHPESAEALHSRSHRTTQVLKERYSHEGVKSYSDIIHGSDYLDTVENGTINEDTMVLLYSEDAAQLYRDKQSSTLFGIAILGDLDPDVRHLEHSVMPLFVVGGPNAATHDSFKLPTLAHLAACQRHGIPVWDGLLNKSSRKFPFLLFALADTVAMAHMSKSVGHHGCSGCWLLCEMPGRHKPRVGTYYPALLRPDGNNLPPSSAHPDIDVDLVTTPTLESYRARLSLVVNSTTLAQYKRQRKKTGIRGPSLFSALPQSLPCPKLFPADLMHLVYNIGQLMLQLFRGTIEHDGADDLALADFTILYDPDDFAAFGTAVACARLFIPTDVEKRAPRNPAEKINSGYKASEYHTLIFGLCPGLLYGRLPDYLYTHFCQLVLVIRLVHRRYKTYKELLKAQQNLKEFVVLFEHYYYQRKLNRLHFVRPCIAPHH</sequence>
<gene>
    <name evidence="2" type="ORF">E1B28_010946</name>
</gene>
<name>A0A9P7RT89_9AGAR</name>
<comment type="caution">
    <text evidence="2">The sequence shown here is derived from an EMBL/GenBank/DDBJ whole genome shotgun (WGS) entry which is preliminary data.</text>
</comment>
<dbReference type="EMBL" id="CM032187">
    <property type="protein sequence ID" value="KAG7089247.1"/>
    <property type="molecule type" value="Genomic_DNA"/>
</dbReference>
<evidence type="ECO:0000256" key="1">
    <source>
        <dbReference type="SAM" id="MobiDB-lite"/>
    </source>
</evidence>
<evidence type="ECO:0008006" key="4">
    <source>
        <dbReference type="Google" id="ProtNLM"/>
    </source>
</evidence>
<organism evidence="2 3">
    <name type="scientific">Marasmius oreades</name>
    <name type="common">fairy-ring Marasmius</name>
    <dbReference type="NCBI Taxonomy" id="181124"/>
    <lineage>
        <taxon>Eukaryota</taxon>
        <taxon>Fungi</taxon>
        <taxon>Dikarya</taxon>
        <taxon>Basidiomycota</taxon>
        <taxon>Agaricomycotina</taxon>
        <taxon>Agaricomycetes</taxon>
        <taxon>Agaricomycetidae</taxon>
        <taxon>Agaricales</taxon>
        <taxon>Marasmiineae</taxon>
        <taxon>Marasmiaceae</taxon>
        <taxon>Marasmius</taxon>
    </lineage>
</organism>